<protein>
    <submittedName>
        <fullName evidence="1">Uncharacterized protein</fullName>
    </submittedName>
</protein>
<feature type="non-terminal residue" evidence="1">
    <location>
        <position position="32"/>
    </location>
</feature>
<reference evidence="1 2" key="1">
    <citation type="journal article" date="2015" name="Appl. Environ. Microbiol.">
        <title>Nanoarchaeota, Their Sulfolobales Host, and Nanoarchaeota Virus Distribution across Yellowstone National Park Hot Springs.</title>
        <authorList>
            <person name="Munson-McGee J.H."/>
            <person name="Field E.K."/>
            <person name="Bateson M."/>
            <person name="Rooney C."/>
            <person name="Stepanauskas R."/>
            <person name="Young M.J."/>
        </authorList>
    </citation>
    <scope>NUCLEOTIDE SEQUENCE [LARGE SCALE GENOMIC DNA]</scope>
    <source>
        <strain evidence="1">SCGC AC-742_N10</strain>
    </source>
</reference>
<evidence type="ECO:0000313" key="1">
    <source>
        <dbReference type="EMBL" id="PVU77537.1"/>
    </source>
</evidence>
<evidence type="ECO:0000313" key="2">
    <source>
        <dbReference type="Proteomes" id="UP000245638"/>
    </source>
</evidence>
<sequence>MVTVLIPPGPVAYPLIASTMKRRDVKVIFEGN</sequence>
<dbReference type="Proteomes" id="UP000245638">
    <property type="component" value="Unassembled WGS sequence"/>
</dbReference>
<gene>
    <name evidence="1" type="ORF">DDW13_00580</name>
</gene>
<organism evidence="1 2">
    <name type="scientific">Acidianus hospitalis</name>
    <dbReference type="NCBI Taxonomy" id="563177"/>
    <lineage>
        <taxon>Archaea</taxon>
        <taxon>Thermoproteota</taxon>
        <taxon>Thermoprotei</taxon>
        <taxon>Sulfolobales</taxon>
        <taxon>Sulfolobaceae</taxon>
        <taxon>Acidianus</taxon>
    </lineage>
</organism>
<dbReference type="InterPro" id="IPR024533">
    <property type="entry name" value="DUF3834"/>
</dbReference>
<proteinExistence type="predicted"/>
<dbReference type="Pfam" id="PF12916">
    <property type="entry name" value="DUF3834"/>
    <property type="match status" value="1"/>
</dbReference>
<dbReference type="AlphaFoldDB" id="A0A2T9XBQ4"/>
<comment type="caution">
    <text evidence="1">The sequence shown here is derived from an EMBL/GenBank/DDBJ whole genome shotgun (WGS) entry which is preliminary data.</text>
</comment>
<name>A0A2T9XBQ4_9CREN</name>
<dbReference type="EMBL" id="QEFD01000023">
    <property type="protein sequence ID" value="PVU77537.1"/>
    <property type="molecule type" value="Genomic_DNA"/>
</dbReference>
<accession>A0A2T9XBQ4</accession>